<organism evidence="1">
    <name type="scientific">Pithovirus LCPAC304</name>
    <dbReference type="NCBI Taxonomy" id="2506594"/>
    <lineage>
        <taxon>Viruses</taxon>
        <taxon>Pithoviruses</taxon>
    </lineage>
</organism>
<protein>
    <submittedName>
        <fullName evidence="1">Uncharacterized protein</fullName>
    </submittedName>
</protein>
<accession>A0A481ZA98</accession>
<dbReference type="EMBL" id="MK500572">
    <property type="protein sequence ID" value="QBK92282.1"/>
    <property type="molecule type" value="Genomic_DNA"/>
</dbReference>
<name>A0A481ZA98_9VIRU</name>
<reference evidence="1" key="1">
    <citation type="journal article" date="2019" name="MBio">
        <title>Virus Genomes from Deep Sea Sediments Expand the Ocean Megavirome and Support Independent Origins of Viral Gigantism.</title>
        <authorList>
            <person name="Backstrom D."/>
            <person name="Yutin N."/>
            <person name="Jorgensen S.L."/>
            <person name="Dharamshi J."/>
            <person name="Homa F."/>
            <person name="Zaremba-Niedwiedzka K."/>
            <person name="Spang A."/>
            <person name="Wolf Y.I."/>
            <person name="Koonin E.V."/>
            <person name="Ettema T.J."/>
        </authorList>
    </citation>
    <scope>NUCLEOTIDE SEQUENCE</scope>
</reference>
<gene>
    <name evidence="1" type="ORF">LCPAC304_06290</name>
</gene>
<evidence type="ECO:0000313" key="1">
    <source>
        <dbReference type="EMBL" id="QBK92282.1"/>
    </source>
</evidence>
<proteinExistence type="predicted"/>
<sequence length="409" mass="47224">MSSNETFEHHASTYSLPLNELAYNRQYVNGKQIFRKVPNFENLDVINAVRCIKEKNESRKYLLEYVGWYLKNLGIQPCGVEDEGVSSDLAELTVDEKKVQREIQIQDQIFDYALFRETAEILKTNPSAVSESTCGKKKGYASYIQRGFRKLPCTLASELSEDTILTWMWGCDINKTQYSSKCLPKIDNVAIAQNQKVCVRAIGKYLPEARSQLRDVVDEGRNHVSGPLIFKEWKEMMDLDPQKEYSWEEIWTPDLQTELSNRFSRWSADLGTRGYMGTLTQKSIYGTSKPDKKRQNAFTNYILNIGGEHISLMNSPDADIRKYQLTLIGGEIWKTMRDCRLSNPDTPLCTGIMDYGLDPATVRKHQKDFAKYGWVSQPELPFHLHIPQSSEEMKHFQHLVQMKWMKSPL</sequence>